<keyword evidence="3" id="KW-1185">Reference proteome</keyword>
<gene>
    <name evidence="2" type="ORF">GCM10007298_38710</name>
</gene>
<comment type="caution">
    <text evidence="2">The sequence shown here is derived from an EMBL/GenBank/DDBJ whole genome shotgun (WGS) entry which is preliminary data.</text>
</comment>
<sequence>MLPHVGIANHAAPTPTVFCSAAIAMIARSNADPATVTDCIARMRSVVGGRTVDTATDPGTRDGTTADPGWTTTTDTEPGSRVAVVAEPGRRVGVVEGSGTRVGTVPERITRW</sequence>
<feature type="region of interest" description="Disordered" evidence="1">
    <location>
        <begin position="51"/>
        <end position="77"/>
    </location>
</feature>
<evidence type="ECO:0000256" key="1">
    <source>
        <dbReference type="SAM" id="MobiDB-lite"/>
    </source>
</evidence>
<organism evidence="2 3">
    <name type="scientific">Williamsia phyllosphaerae</name>
    <dbReference type="NCBI Taxonomy" id="885042"/>
    <lineage>
        <taxon>Bacteria</taxon>
        <taxon>Bacillati</taxon>
        <taxon>Actinomycetota</taxon>
        <taxon>Actinomycetes</taxon>
        <taxon>Mycobacteriales</taxon>
        <taxon>Nocardiaceae</taxon>
        <taxon>Williamsia</taxon>
    </lineage>
</organism>
<accession>A0ABQ1V6Q9</accession>
<evidence type="ECO:0000313" key="3">
    <source>
        <dbReference type="Proteomes" id="UP000632454"/>
    </source>
</evidence>
<reference evidence="3" key="1">
    <citation type="journal article" date="2019" name="Int. J. Syst. Evol. Microbiol.">
        <title>The Global Catalogue of Microorganisms (GCM) 10K type strain sequencing project: providing services to taxonomists for standard genome sequencing and annotation.</title>
        <authorList>
            <consortium name="The Broad Institute Genomics Platform"/>
            <consortium name="The Broad Institute Genome Sequencing Center for Infectious Disease"/>
            <person name="Wu L."/>
            <person name="Ma J."/>
        </authorList>
    </citation>
    <scope>NUCLEOTIDE SEQUENCE [LARGE SCALE GENOMIC DNA]</scope>
    <source>
        <strain evidence="3">CCM 7855</strain>
    </source>
</reference>
<dbReference type="EMBL" id="BMCS01000003">
    <property type="protein sequence ID" value="GGF39257.1"/>
    <property type="molecule type" value="Genomic_DNA"/>
</dbReference>
<dbReference type="Proteomes" id="UP000632454">
    <property type="component" value="Unassembled WGS sequence"/>
</dbReference>
<protein>
    <submittedName>
        <fullName evidence="2">Uncharacterized protein</fullName>
    </submittedName>
</protein>
<evidence type="ECO:0000313" key="2">
    <source>
        <dbReference type="EMBL" id="GGF39257.1"/>
    </source>
</evidence>
<feature type="compositionally biased region" description="Low complexity" evidence="1">
    <location>
        <begin position="62"/>
        <end position="77"/>
    </location>
</feature>
<proteinExistence type="predicted"/>
<name>A0ABQ1V6Q9_9NOCA</name>